<evidence type="ECO:0000313" key="3">
    <source>
        <dbReference type="Proteomes" id="UP000316562"/>
    </source>
</evidence>
<evidence type="ECO:0000313" key="2">
    <source>
        <dbReference type="EMBL" id="RZD16185.1"/>
    </source>
</evidence>
<comment type="caution">
    <text evidence="2">The sequence shown here is derived from an EMBL/GenBank/DDBJ whole genome shotgun (WGS) entry which is preliminary data.</text>
</comment>
<name>A0A519BFY7_ACIG2</name>
<accession>A0A519BFY7</accession>
<organism evidence="2 3">
    <name type="scientific">Acididesulfobacter guangdongensis</name>
    <dbReference type="NCBI Taxonomy" id="2597225"/>
    <lineage>
        <taxon>Bacteria</taxon>
        <taxon>Deltaproteobacteria</taxon>
        <taxon>Candidatus Acidulodesulfobacterales</taxon>
        <taxon>Candidatus Acididesulfobacter</taxon>
    </lineage>
</organism>
<dbReference type="EMBL" id="SGBC01000003">
    <property type="protein sequence ID" value="RZD16185.1"/>
    <property type="molecule type" value="Genomic_DNA"/>
</dbReference>
<feature type="compositionally biased region" description="Low complexity" evidence="1">
    <location>
        <begin position="80"/>
        <end position="89"/>
    </location>
</feature>
<feature type="region of interest" description="Disordered" evidence="1">
    <location>
        <begin position="80"/>
        <end position="105"/>
    </location>
</feature>
<proteinExistence type="predicted"/>
<protein>
    <submittedName>
        <fullName evidence="2">Uncharacterized protein</fullName>
    </submittedName>
</protein>
<reference evidence="2 3" key="1">
    <citation type="journal article" date="2019" name="ISME J.">
        <title>Insights into ecological role of a new deltaproteobacterial order Candidatus Acidulodesulfobacterales by metagenomics and metatranscriptomics.</title>
        <authorList>
            <person name="Tan S."/>
            <person name="Liu J."/>
            <person name="Fang Y."/>
            <person name="Hedlund B.P."/>
            <person name="Lian Z.H."/>
            <person name="Huang L.Y."/>
            <person name="Li J.T."/>
            <person name="Huang L.N."/>
            <person name="Li W.J."/>
            <person name="Jiang H.C."/>
            <person name="Dong H.L."/>
            <person name="Shu W.S."/>
        </authorList>
    </citation>
    <scope>NUCLEOTIDE SEQUENCE [LARGE SCALE GENOMIC DNA]</scope>
    <source>
        <strain evidence="2">AP2</strain>
    </source>
</reference>
<dbReference type="AlphaFoldDB" id="A0A519BFY7"/>
<sequence>MNNNTNNIIRKIKLSKLLQLVNNIKTGIRDFYAAVQLNNPHNSDFTEFNRKINEINANVNLLKTLTFNIVSDNNGNNDNNIITKTNSRNTEGKEEKENNTEETEREVFDEKAEEEKIGEEDDISEYLLKDELKNSIYEVIKINDTLSNFLNKSINYNQQTISFIVNLFNKDYSCDYNKNASYNKNIKRSICLVKDIQV</sequence>
<gene>
    <name evidence="2" type="ORF">EVJ46_08335</name>
</gene>
<feature type="compositionally biased region" description="Basic and acidic residues" evidence="1">
    <location>
        <begin position="90"/>
        <end position="99"/>
    </location>
</feature>
<dbReference type="Proteomes" id="UP000316562">
    <property type="component" value="Unassembled WGS sequence"/>
</dbReference>
<evidence type="ECO:0000256" key="1">
    <source>
        <dbReference type="SAM" id="MobiDB-lite"/>
    </source>
</evidence>